<evidence type="ECO:0000313" key="1">
    <source>
        <dbReference type="EMBL" id="NDK88509.1"/>
    </source>
</evidence>
<organism evidence="1 2">
    <name type="scientific">Gordonia desulfuricans</name>
    <dbReference type="NCBI Taxonomy" id="89051"/>
    <lineage>
        <taxon>Bacteria</taxon>
        <taxon>Bacillati</taxon>
        <taxon>Actinomycetota</taxon>
        <taxon>Actinomycetes</taxon>
        <taxon>Mycobacteriales</taxon>
        <taxon>Gordoniaceae</taxon>
        <taxon>Gordonia</taxon>
    </lineage>
</organism>
<comment type="caution">
    <text evidence="1">The sequence shown here is derived from an EMBL/GenBank/DDBJ whole genome shotgun (WGS) entry which is preliminary data.</text>
</comment>
<sequence>MSPRDVGRAQMYATERLVFRMFERAGSARTVQIAGTELTLPTEALFGSVDSVRDYVSRVVSMPAVLERFPRSGVPVAVRSRGGFRSAEYRRVGGHAEIAIPDTREGRWALRELVVLHELAHHLDDGDGPAHGRGFVLTLTELVGTVLGPEAGFVYRVILAESGVR</sequence>
<gene>
    <name evidence="1" type="ORF">GYA93_02770</name>
</gene>
<keyword evidence="2" id="KW-1185">Reference proteome</keyword>
<evidence type="ECO:0000313" key="2">
    <source>
        <dbReference type="Proteomes" id="UP000466307"/>
    </source>
</evidence>
<keyword evidence="1" id="KW-0378">Hydrolase</keyword>
<reference evidence="1 2" key="1">
    <citation type="submission" date="2020-01" db="EMBL/GenBank/DDBJ databases">
        <title>Investigation of new actinobacteria for the biodesulphurisation of diesel fuel.</title>
        <authorList>
            <person name="Athi Narayanan S.M."/>
        </authorList>
    </citation>
    <scope>NUCLEOTIDE SEQUENCE [LARGE SCALE GENOMIC DNA]</scope>
    <source>
        <strain evidence="1 2">213E</strain>
    </source>
</reference>
<proteinExistence type="predicted"/>
<dbReference type="Proteomes" id="UP000466307">
    <property type="component" value="Unassembled WGS sequence"/>
</dbReference>
<dbReference type="EMBL" id="JAADZU010000005">
    <property type="protein sequence ID" value="NDK88509.1"/>
    <property type="molecule type" value="Genomic_DNA"/>
</dbReference>
<name>A0A7K3LJR4_9ACTN</name>
<dbReference type="NCBIfam" id="TIGR04338">
    <property type="entry name" value="HEXXH_Rv0185"/>
    <property type="match status" value="1"/>
</dbReference>
<protein>
    <submittedName>
        <fullName evidence="1">TIGR04338 family metallohydrolase</fullName>
    </submittedName>
</protein>
<accession>A0A7K3LJR4</accession>
<dbReference type="RefSeq" id="WP_059038372.1">
    <property type="nucleotide sequence ID" value="NZ_JAADZU010000005.1"/>
</dbReference>
<dbReference type="InterPro" id="IPR027595">
    <property type="entry name" value="CHP04338"/>
</dbReference>
<dbReference type="AlphaFoldDB" id="A0A7K3LJR4"/>
<dbReference type="GO" id="GO:0016787">
    <property type="term" value="F:hydrolase activity"/>
    <property type="evidence" value="ECO:0007669"/>
    <property type="project" value="UniProtKB-KW"/>
</dbReference>